<evidence type="ECO:0000313" key="3">
    <source>
        <dbReference type="Proteomes" id="UP000077202"/>
    </source>
</evidence>
<keyword evidence="3" id="KW-1185">Reference proteome</keyword>
<name>A0A176WKV4_MARPO</name>
<gene>
    <name evidence="2" type="ORF">AXG93_3052s1060</name>
</gene>
<organism evidence="2 3">
    <name type="scientific">Marchantia polymorpha subsp. ruderalis</name>
    <dbReference type="NCBI Taxonomy" id="1480154"/>
    <lineage>
        <taxon>Eukaryota</taxon>
        <taxon>Viridiplantae</taxon>
        <taxon>Streptophyta</taxon>
        <taxon>Embryophyta</taxon>
        <taxon>Marchantiophyta</taxon>
        <taxon>Marchantiopsida</taxon>
        <taxon>Marchantiidae</taxon>
        <taxon>Marchantiales</taxon>
        <taxon>Marchantiaceae</taxon>
        <taxon>Marchantia</taxon>
    </lineage>
</organism>
<evidence type="ECO:0000256" key="1">
    <source>
        <dbReference type="SAM" id="MobiDB-lite"/>
    </source>
</evidence>
<evidence type="ECO:0000313" key="2">
    <source>
        <dbReference type="EMBL" id="OAE32876.1"/>
    </source>
</evidence>
<dbReference type="Proteomes" id="UP000077202">
    <property type="component" value="Unassembled WGS sequence"/>
</dbReference>
<protein>
    <submittedName>
        <fullName evidence="2">Uncharacterized protein</fullName>
    </submittedName>
</protein>
<feature type="region of interest" description="Disordered" evidence="1">
    <location>
        <begin position="181"/>
        <end position="219"/>
    </location>
</feature>
<dbReference type="EMBL" id="LVLJ01000720">
    <property type="protein sequence ID" value="OAE32876.1"/>
    <property type="molecule type" value="Genomic_DNA"/>
</dbReference>
<comment type="caution">
    <text evidence="2">The sequence shown here is derived from an EMBL/GenBank/DDBJ whole genome shotgun (WGS) entry which is preliminary data.</text>
</comment>
<proteinExistence type="predicted"/>
<reference evidence="2" key="1">
    <citation type="submission" date="2016-03" db="EMBL/GenBank/DDBJ databases">
        <title>Mechanisms controlling the formation of the plant cell surface in tip-growing cells are functionally conserved among land plants.</title>
        <authorList>
            <person name="Honkanen S."/>
            <person name="Jones V.A."/>
            <person name="Morieri G."/>
            <person name="Champion C."/>
            <person name="Hetherington A.J."/>
            <person name="Kelly S."/>
            <person name="Saint-Marcoux D."/>
            <person name="Proust H."/>
            <person name="Prescott H."/>
            <person name="Dolan L."/>
        </authorList>
    </citation>
    <scope>NUCLEOTIDE SEQUENCE [LARGE SCALE GENOMIC DNA]</scope>
    <source>
        <tissue evidence="2">Whole gametophyte</tissue>
    </source>
</reference>
<sequence>MGQDQLTTVNAFGDAPTLTNVFKDSPSALRVNAFGGRCTPLAVAFVELALAGPAIHWARILWKITRQHAFEEKGGSINHLYPFLINFYQSMGCQTATKRVQFPLLSRSNPGLYVKDVEVYTNEDKTPAYTPPAQLRAEGESLAARVPRKQRWEGVAEKGQQREAAALKWKRPLTELYSRPKQKARMLVLPASSAETGRAAEGKNSPSSEEDGSALQPLG</sequence>
<dbReference type="AlphaFoldDB" id="A0A176WKV4"/>
<accession>A0A176WKV4</accession>